<dbReference type="InterPro" id="IPR025405">
    <property type="entry name" value="DUF4131"/>
</dbReference>
<keyword evidence="3 6" id="KW-0812">Transmembrane</keyword>
<keyword evidence="9" id="KW-1185">Reference proteome</keyword>
<feature type="transmembrane region" description="Helical" evidence="6">
    <location>
        <begin position="342"/>
        <end position="364"/>
    </location>
</feature>
<gene>
    <name evidence="8" type="ORF">EL26_00920</name>
</gene>
<dbReference type="eggNOG" id="COG2333">
    <property type="taxonomic scope" value="Bacteria"/>
</dbReference>
<feature type="transmembrane region" description="Helical" evidence="6">
    <location>
        <begin position="440"/>
        <end position="457"/>
    </location>
</feature>
<feature type="transmembrane region" description="Helical" evidence="6">
    <location>
        <begin position="278"/>
        <end position="296"/>
    </location>
</feature>
<evidence type="ECO:0000256" key="1">
    <source>
        <dbReference type="ARBA" id="ARBA00004651"/>
    </source>
</evidence>
<evidence type="ECO:0000256" key="3">
    <source>
        <dbReference type="ARBA" id="ARBA00022692"/>
    </source>
</evidence>
<dbReference type="Proteomes" id="UP000027931">
    <property type="component" value="Unassembled WGS sequence"/>
</dbReference>
<comment type="caution">
    <text evidence="8">The sequence shown here is derived from an EMBL/GenBank/DDBJ whole genome shotgun (WGS) entry which is preliminary data.</text>
</comment>
<keyword evidence="5 6" id="KW-0472">Membrane</keyword>
<evidence type="ECO:0000256" key="5">
    <source>
        <dbReference type="ARBA" id="ARBA00023136"/>
    </source>
</evidence>
<dbReference type="NCBIfam" id="TIGR00360">
    <property type="entry name" value="ComEC_N-term"/>
    <property type="match status" value="1"/>
</dbReference>
<dbReference type="CDD" id="cd07731">
    <property type="entry name" value="ComA-like_MBL-fold"/>
    <property type="match status" value="1"/>
</dbReference>
<dbReference type="InterPro" id="IPR004797">
    <property type="entry name" value="Competence_ComEC/Rec2"/>
</dbReference>
<feature type="transmembrane region" description="Helical" evidence="6">
    <location>
        <begin position="464"/>
        <end position="483"/>
    </location>
</feature>
<organism evidence="8 9">
    <name type="scientific">Tumebacillus flagellatus</name>
    <dbReference type="NCBI Taxonomy" id="1157490"/>
    <lineage>
        <taxon>Bacteria</taxon>
        <taxon>Bacillati</taxon>
        <taxon>Bacillota</taxon>
        <taxon>Bacilli</taxon>
        <taxon>Bacillales</taxon>
        <taxon>Alicyclobacillaceae</taxon>
        <taxon>Tumebacillus</taxon>
    </lineage>
</organism>
<feature type="transmembrane region" description="Helical" evidence="6">
    <location>
        <begin position="235"/>
        <end position="258"/>
    </location>
</feature>
<dbReference type="PANTHER" id="PTHR30619">
    <property type="entry name" value="DNA INTERNALIZATION/COMPETENCE PROTEIN COMEC/REC2"/>
    <property type="match status" value="1"/>
</dbReference>
<sequence length="751" mass="83279">MFPGWWLLPVVLALVSAWRWRRGVWATAFWVGVFTFCAHQWYQTPMYDSFADKSVTVQGRVINDPVSNRFVLEVRAVNGQPAREKAVVTSKSPKPPRYGDLLEFRTLWQKPQPPRNPGAFDALSYDTNQGIHYSLHAESFHVLGHDDRGVQGRFFLPLRHRLVRVIQELYPPEQAALVSGILIGFDDGLAPEVESAFRDMGVVHILVVSGANVALLILPLLALLEKFGLSVRRRYALAIVIVVFYGGLTGGGASVVRACTMSTLWCLSRLLSRETDRLTSWALAGGLLLVYDPFLLRDVGFQLTFLLTLAMLVAPVHFEHLLAKIVPAERLPKFAYAPLQKFLGAILLTILCQLISTPLILTINPRYTPLSLLANLYILPLIAVLLPAAAGSLLLGLLHPALAALPATLVSRGLHLMADPLTYAAQQGWLLRNLQAPTPLWLFLYYSGWLLFILRVPPWNFWRAYTVPAVACLLALGIFWRAFAAHDLRVTFLDVGQGDSILLEMPHQIWLVDGGGIPGFQHSDYDPGERVVVPALASKGIDDIDTLVLTHADEDHVRGLAAVLHSFRVHQLLVSDLTADAPFYQSLLQEARRQHIPIHQVRAGELYTPEPNLTIRIFNPPRTPYRNTRSDTNSNSVVFTLTYGARNFLFTGDLEGEVEPQLPPLPHVDVLKVAHHGSGHSSTVPFLEKTTPAHAVLSVGAHNRYGHPASSTLQRLQNSGAAIWRTDISGAIVCETDGQNLDIYSWSARGY</sequence>
<dbReference type="NCBIfam" id="TIGR00361">
    <property type="entry name" value="ComEC_Rec2"/>
    <property type="match status" value="1"/>
</dbReference>
<reference evidence="8 9" key="1">
    <citation type="journal article" date="2013" name="Int. J. Syst. Evol. Microbiol.">
        <title>Tumebacillus flagellatus sp. nov., an alpha-amylase/pullulanase-producing bacterium isolated from cassava wastewater.</title>
        <authorList>
            <person name="Wang Q."/>
            <person name="Xie N."/>
            <person name="Qin Y."/>
            <person name="Shen N."/>
            <person name="Zhu J."/>
            <person name="Mi H."/>
            <person name="Huang R."/>
        </authorList>
    </citation>
    <scope>NUCLEOTIDE SEQUENCE [LARGE SCALE GENOMIC DNA]</scope>
    <source>
        <strain evidence="8 9">GST4</strain>
    </source>
</reference>
<evidence type="ECO:0000256" key="6">
    <source>
        <dbReference type="SAM" id="Phobius"/>
    </source>
</evidence>
<feature type="transmembrane region" description="Helical" evidence="6">
    <location>
        <begin position="376"/>
        <end position="398"/>
    </location>
</feature>
<dbReference type="InterPro" id="IPR035681">
    <property type="entry name" value="ComA-like_MBL"/>
</dbReference>
<dbReference type="InterPro" id="IPR052159">
    <property type="entry name" value="Competence_DNA_uptake"/>
</dbReference>
<dbReference type="AlphaFoldDB" id="A0A074LXK1"/>
<dbReference type="InterPro" id="IPR004477">
    <property type="entry name" value="ComEC_N"/>
</dbReference>
<dbReference type="GO" id="GO:0030420">
    <property type="term" value="P:establishment of competence for transformation"/>
    <property type="evidence" value="ECO:0007669"/>
    <property type="project" value="InterPro"/>
</dbReference>
<name>A0A074LXK1_9BACL</name>
<dbReference type="SUPFAM" id="SSF56281">
    <property type="entry name" value="Metallo-hydrolase/oxidoreductase"/>
    <property type="match status" value="1"/>
</dbReference>
<dbReference type="Pfam" id="PF00753">
    <property type="entry name" value="Lactamase_B"/>
    <property type="match status" value="1"/>
</dbReference>
<evidence type="ECO:0000259" key="7">
    <source>
        <dbReference type="SMART" id="SM00849"/>
    </source>
</evidence>
<keyword evidence="2" id="KW-1003">Cell membrane</keyword>
<evidence type="ECO:0000256" key="4">
    <source>
        <dbReference type="ARBA" id="ARBA00022989"/>
    </source>
</evidence>
<dbReference type="Pfam" id="PF03772">
    <property type="entry name" value="Competence"/>
    <property type="match status" value="1"/>
</dbReference>
<proteinExistence type="predicted"/>
<evidence type="ECO:0000256" key="2">
    <source>
        <dbReference type="ARBA" id="ARBA00022475"/>
    </source>
</evidence>
<feature type="transmembrane region" description="Helical" evidence="6">
    <location>
        <begin position="201"/>
        <end position="223"/>
    </location>
</feature>
<dbReference type="GO" id="GO:0005886">
    <property type="term" value="C:plasma membrane"/>
    <property type="evidence" value="ECO:0007669"/>
    <property type="project" value="UniProtKB-SubCell"/>
</dbReference>
<protein>
    <recommendedName>
        <fullName evidence="7">Metallo-beta-lactamase domain-containing protein</fullName>
    </recommendedName>
</protein>
<dbReference type="EMBL" id="JMIR01000001">
    <property type="protein sequence ID" value="KEO85150.1"/>
    <property type="molecule type" value="Genomic_DNA"/>
</dbReference>
<dbReference type="Pfam" id="PF13567">
    <property type="entry name" value="DUF4131"/>
    <property type="match status" value="1"/>
</dbReference>
<dbReference type="Gene3D" id="3.60.15.10">
    <property type="entry name" value="Ribonuclease Z/Hydroxyacylglutathione hydrolase-like"/>
    <property type="match status" value="1"/>
</dbReference>
<dbReference type="InterPro" id="IPR001279">
    <property type="entry name" value="Metallo-B-lactamas"/>
</dbReference>
<evidence type="ECO:0000313" key="8">
    <source>
        <dbReference type="EMBL" id="KEO85150.1"/>
    </source>
</evidence>
<keyword evidence="4 6" id="KW-1133">Transmembrane helix</keyword>
<dbReference type="PANTHER" id="PTHR30619:SF1">
    <property type="entry name" value="RECOMBINATION PROTEIN 2"/>
    <property type="match status" value="1"/>
</dbReference>
<dbReference type="STRING" id="1157490.EL26_00920"/>
<dbReference type="eggNOG" id="COG0658">
    <property type="taxonomic scope" value="Bacteria"/>
</dbReference>
<feature type="domain" description="Metallo-beta-lactamase" evidence="7">
    <location>
        <begin position="497"/>
        <end position="702"/>
    </location>
</feature>
<dbReference type="SMART" id="SM00849">
    <property type="entry name" value="Lactamase_B"/>
    <property type="match status" value="1"/>
</dbReference>
<comment type="subcellular location">
    <subcellularLocation>
        <location evidence="1">Cell membrane</location>
        <topology evidence="1">Multi-pass membrane protein</topology>
    </subcellularLocation>
</comment>
<accession>A0A074LXK1</accession>
<evidence type="ECO:0000313" key="9">
    <source>
        <dbReference type="Proteomes" id="UP000027931"/>
    </source>
</evidence>
<dbReference type="InterPro" id="IPR036866">
    <property type="entry name" value="RibonucZ/Hydroxyglut_hydro"/>
</dbReference>
<feature type="transmembrane region" description="Helical" evidence="6">
    <location>
        <begin position="303"/>
        <end position="322"/>
    </location>
</feature>